<evidence type="ECO:0000256" key="3">
    <source>
        <dbReference type="ARBA" id="ARBA00015581"/>
    </source>
</evidence>
<dbReference type="Pfam" id="PF07942">
    <property type="entry name" value="CARME"/>
    <property type="match status" value="1"/>
</dbReference>
<keyword evidence="4" id="KW-0489">Methyltransferase</keyword>
<comment type="caution">
    <text evidence="9">The sequence shown here is derived from an EMBL/GenBank/DDBJ whole genome shotgun (WGS) entry which is preliminary data.</text>
</comment>
<dbReference type="Pfam" id="PF09072">
    <property type="entry name" value="TMA7"/>
    <property type="match status" value="1"/>
</dbReference>
<evidence type="ECO:0000256" key="5">
    <source>
        <dbReference type="ARBA" id="ARBA00022679"/>
    </source>
</evidence>
<dbReference type="GO" id="GO:0032259">
    <property type="term" value="P:methylation"/>
    <property type="evidence" value="ECO:0007669"/>
    <property type="project" value="UniProtKB-KW"/>
</dbReference>
<comment type="similarity">
    <text evidence="1">Belongs to the carnosine N-methyltransferase family.</text>
</comment>
<dbReference type="GO" id="GO:0035498">
    <property type="term" value="P:carnosine metabolic process"/>
    <property type="evidence" value="ECO:0007669"/>
    <property type="project" value="TreeGrafter"/>
</dbReference>
<keyword evidence="5" id="KW-0808">Transferase</keyword>
<dbReference type="InterPro" id="IPR015157">
    <property type="entry name" value="TMA7"/>
</dbReference>
<dbReference type="GO" id="GO:0005829">
    <property type="term" value="C:cytosol"/>
    <property type="evidence" value="ECO:0007669"/>
    <property type="project" value="TreeGrafter"/>
</dbReference>
<feature type="region of interest" description="Disordered" evidence="8">
    <location>
        <begin position="376"/>
        <end position="438"/>
    </location>
</feature>
<proteinExistence type="inferred from homology"/>
<evidence type="ECO:0000256" key="2">
    <source>
        <dbReference type="ARBA" id="ARBA00012003"/>
    </source>
</evidence>
<dbReference type="InterPro" id="IPR029063">
    <property type="entry name" value="SAM-dependent_MTases_sf"/>
</dbReference>
<dbReference type="EMBL" id="JASPKY010000285">
    <property type="protein sequence ID" value="KAK9711050.1"/>
    <property type="molecule type" value="Genomic_DNA"/>
</dbReference>
<name>A0AAW1K0S8_POPJA</name>
<reference evidence="9 10" key="1">
    <citation type="journal article" date="2024" name="BMC Genomics">
        <title>De novo assembly and annotation of Popillia japonica's genome with initial clues to its potential as an invasive pest.</title>
        <authorList>
            <person name="Cucini C."/>
            <person name="Boschi S."/>
            <person name="Funari R."/>
            <person name="Cardaioli E."/>
            <person name="Iannotti N."/>
            <person name="Marturano G."/>
            <person name="Paoli F."/>
            <person name="Bruttini M."/>
            <person name="Carapelli A."/>
            <person name="Frati F."/>
            <person name="Nardi F."/>
        </authorList>
    </citation>
    <scope>NUCLEOTIDE SEQUENCE [LARGE SCALE GENOMIC DNA]</scope>
    <source>
        <strain evidence="9">DMR45628</strain>
    </source>
</reference>
<protein>
    <recommendedName>
        <fullName evidence="3">Translation machinery-associated protein 7 homolog</fullName>
        <ecNumber evidence="2">2.1.1.22</ecNumber>
    </recommendedName>
    <alternativeName>
        <fullName evidence="7">Coiled-coil domain-containing protein 72 homolog</fullName>
    </alternativeName>
</protein>
<dbReference type="Proteomes" id="UP001458880">
    <property type="component" value="Unassembled WGS sequence"/>
</dbReference>
<feature type="compositionally biased region" description="Gly residues" evidence="8">
    <location>
        <begin position="427"/>
        <end position="438"/>
    </location>
</feature>
<evidence type="ECO:0000313" key="9">
    <source>
        <dbReference type="EMBL" id="KAK9711050.1"/>
    </source>
</evidence>
<dbReference type="PANTHER" id="PTHR12303">
    <property type="entry name" value="CARNOSINE N-METHYLTRANSFERASE"/>
    <property type="match status" value="1"/>
</dbReference>
<evidence type="ECO:0000256" key="1">
    <source>
        <dbReference type="ARBA" id="ARBA00010086"/>
    </source>
</evidence>
<evidence type="ECO:0000256" key="4">
    <source>
        <dbReference type="ARBA" id="ARBA00022603"/>
    </source>
</evidence>
<sequence length="438" mass="49971">MHANNDVISEERKYFLSVLQTFESYRKQSLLAIEYREKCLGLLPEQHQKWLVKYQHDLDGFKRCVDKNADYIPIVMKHANNIFENVYSNENTSHSETNVGTLSEGVDKVQSVFKQKQSLLAIEYREKCLGLLPEQHQKWLVKYQHDLDGFKRCVDKNADYIPIVMKHANNIFENVYSNENTSHSETNVGTLSEGVDKVQSVFKQLMRDWSSLGAKERQQCYDPIIDEIELEFPSNECKRSNIFVLVPGAGLGRLAFEIASRGFSCQGNEFNLYMLIVSFHVLNHCKVINEFEVFPWIHQFCNNLSADTQMLSVRFPDVIPTSQPENQFSMIAGDFPMLLLIAVTFFVVSSEYRVSLTITLATFSFAQSIKSAFRMSGREGGKKKPLKAPKKDQKEVDDDDMAFKQKQKEQAKALQDAKSKASQKGPLVGGGIKKSGKK</sequence>
<evidence type="ECO:0000256" key="8">
    <source>
        <dbReference type="SAM" id="MobiDB-lite"/>
    </source>
</evidence>
<dbReference type="GO" id="GO:0005634">
    <property type="term" value="C:nucleus"/>
    <property type="evidence" value="ECO:0007669"/>
    <property type="project" value="TreeGrafter"/>
</dbReference>
<gene>
    <name evidence="9" type="ORF">QE152_g25664</name>
</gene>
<dbReference type="EC" id="2.1.1.22" evidence="2"/>
<accession>A0AAW1K0S8</accession>
<dbReference type="GO" id="GO:0030735">
    <property type="term" value="F:carnosine N-methyltransferase activity"/>
    <property type="evidence" value="ECO:0007669"/>
    <property type="project" value="UniProtKB-EC"/>
</dbReference>
<dbReference type="PANTHER" id="PTHR12303:SF6">
    <property type="entry name" value="CARNOSINE N-METHYLTRANSFERASE"/>
    <property type="match status" value="1"/>
</dbReference>
<organism evidence="9 10">
    <name type="scientific">Popillia japonica</name>
    <name type="common">Japanese beetle</name>
    <dbReference type="NCBI Taxonomy" id="7064"/>
    <lineage>
        <taxon>Eukaryota</taxon>
        <taxon>Metazoa</taxon>
        <taxon>Ecdysozoa</taxon>
        <taxon>Arthropoda</taxon>
        <taxon>Hexapoda</taxon>
        <taxon>Insecta</taxon>
        <taxon>Pterygota</taxon>
        <taxon>Neoptera</taxon>
        <taxon>Endopterygota</taxon>
        <taxon>Coleoptera</taxon>
        <taxon>Polyphaga</taxon>
        <taxon>Scarabaeiformia</taxon>
        <taxon>Scarabaeidae</taxon>
        <taxon>Rutelinae</taxon>
        <taxon>Popillia</taxon>
    </lineage>
</organism>
<evidence type="ECO:0000256" key="7">
    <source>
        <dbReference type="ARBA" id="ARBA00031894"/>
    </source>
</evidence>
<dbReference type="AlphaFoldDB" id="A0AAW1K0S8"/>
<dbReference type="SUPFAM" id="SSF53335">
    <property type="entry name" value="S-adenosyl-L-methionine-dependent methyltransferases"/>
    <property type="match status" value="1"/>
</dbReference>
<keyword evidence="10" id="KW-1185">Reference proteome</keyword>
<dbReference type="SMART" id="SM01296">
    <property type="entry name" value="N2227"/>
    <property type="match status" value="1"/>
</dbReference>
<evidence type="ECO:0000313" key="10">
    <source>
        <dbReference type="Proteomes" id="UP001458880"/>
    </source>
</evidence>
<feature type="compositionally biased region" description="Basic and acidic residues" evidence="8">
    <location>
        <begin position="401"/>
        <end position="419"/>
    </location>
</feature>
<evidence type="ECO:0000256" key="6">
    <source>
        <dbReference type="ARBA" id="ARBA00022691"/>
    </source>
</evidence>
<keyword evidence="6" id="KW-0949">S-adenosyl-L-methionine</keyword>
<dbReference type="InterPro" id="IPR012901">
    <property type="entry name" value="CARME"/>
</dbReference>